<evidence type="ECO:0000256" key="4">
    <source>
        <dbReference type="ARBA" id="ARBA00022475"/>
    </source>
</evidence>
<feature type="transmembrane region" description="Helical" evidence="9">
    <location>
        <begin position="240"/>
        <end position="261"/>
    </location>
</feature>
<evidence type="ECO:0000256" key="2">
    <source>
        <dbReference type="ARBA" id="ARBA00008537"/>
    </source>
</evidence>
<feature type="transmembrane region" description="Helical" evidence="9">
    <location>
        <begin position="59"/>
        <end position="79"/>
    </location>
</feature>
<feature type="compositionally biased region" description="Basic and acidic residues" evidence="8">
    <location>
        <begin position="594"/>
        <end position="619"/>
    </location>
</feature>
<evidence type="ECO:0000256" key="3">
    <source>
        <dbReference type="ARBA" id="ARBA00022448"/>
    </source>
</evidence>
<feature type="transmembrane region" description="Helical" evidence="9">
    <location>
        <begin position="452"/>
        <end position="473"/>
    </location>
</feature>
<dbReference type="CDD" id="cd17503">
    <property type="entry name" value="MFS_LmrB_MDR_like"/>
    <property type="match status" value="1"/>
</dbReference>
<feature type="transmembrane region" description="Helical" evidence="9">
    <location>
        <begin position="174"/>
        <end position="195"/>
    </location>
</feature>
<dbReference type="InterPro" id="IPR020846">
    <property type="entry name" value="MFS_dom"/>
</dbReference>
<name>A0A914DG80_9BILA</name>
<feature type="transmembrane region" description="Helical" evidence="9">
    <location>
        <begin position="207"/>
        <end position="228"/>
    </location>
</feature>
<feature type="compositionally biased region" description="Basic and acidic residues" evidence="8">
    <location>
        <begin position="540"/>
        <end position="584"/>
    </location>
</feature>
<protein>
    <submittedName>
        <fullName evidence="12">Major facilitator superfamily (MFS) profile domain-containing protein</fullName>
    </submittedName>
</protein>
<dbReference type="InterPro" id="IPR011701">
    <property type="entry name" value="MFS"/>
</dbReference>
<organism evidence="11 12">
    <name type="scientific">Acrobeloides nanus</name>
    <dbReference type="NCBI Taxonomy" id="290746"/>
    <lineage>
        <taxon>Eukaryota</taxon>
        <taxon>Metazoa</taxon>
        <taxon>Ecdysozoa</taxon>
        <taxon>Nematoda</taxon>
        <taxon>Chromadorea</taxon>
        <taxon>Rhabditida</taxon>
        <taxon>Tylenchina</taxon>
        <taxon>Cephalobomorpha</taxon>
        <taxon>Cephaloboidea</taxon>
        <taxon>Cephalobidae</taxon>
        <taxon>Acrobeloides</taxon>
    </lineage>
</organism>
<feature type="transmembrane region" description="Helical" evidence="9">
    <location>
        <begin position="21"/>
        <end position="47"/>
    </location>
</feature>
<dbReference type="Proteomes" id="UP000887540">
    <property type="component" value="Unplaced"/>
</dbReference>
<dbReference type="InterPro" id="IPR004638">
    <property type="entry name" value="EmrB-like"/>
</dbReference>
<evidence type="ECO:0000256" key="5">
    <source>
        <dbReference type="ARBA" id="ARBA00022692"/>
    </source>
</evidence>
<proteinExistence type="inferred from homology"/>
<feature type="region of interest" description="Disordered" evidence="8">
    <location>
        <begin position="493"/>
        <end position="522"/>
    </location>
</feature>
<dbReference type="Gene3D" id="1.20.1250.20">
    <property type="entry name" value="MFS general substrate transporter like domains"/>
    <property type="match status" value="1"/>
</dbReference>
<feature type="compositionally biased region" description="Low complexity" evidence="8">
    <location>
        <begin position="631"/>
        <end position="641"/>
    </location>
</feature>
<keyword evidence="11" id="KW-1185">Reference proteome</keyword>
<keyword evidence="3" id="KW-0813">Transport</keyword>
<feature type="region of interest" description="Disordered" evidence="8">
    <location>
        <begin position="631"/>
        <end position="652"/>
    </location>
</feature>
<dbReference type="SUPFAM" id="SSF103473">
    <property type="entry name" value="MFS general substrate transporter"/>
    <property type="match status" value="1"/>
</dbReference>
<feature type="transmembrane region" description="Helical" evidence="9">
    <location>
        <begin position="371"/>
        <end position="393"/>
    </location>
</feature>
<keyword evidence="7 9" id="KW-0472">Membrane</keyword>
<keyword evidence="6 9" id="KW-1133">Transmembrane helix</keyword>
<dbReference type="PANTHER" id="PTHR42718:SF9">
    <property type="entry name" value="MAJOR FACILITATOR SUPERFAMILY MULTIDRUG TRANSPORTER MFSC"/>
    <property type="match status" value="1"/>
</dbReference>
<evidence type="ECO:0000256" key="1">
    <source>
        <dbReference type="ARBA" id="ARBA00004651"/>
    </source>
</evidence>
<dbReference type="Gene3D" id="1.20.1720.10">
    <property type="entry name" value="Multidrug resistance protein D"/>
    <property type="match status" value="1"/>
</dbReference>
<dbReference type="PRINTS" id="PR01036">
    <property type="entry name" value="TCRTETB"/>
</dbReference>
<dbReference type="PROSITE" id="PS50850">
    <property type="entry name" value="MFS"/>
    <property type="match status" value="1"/>
</dbReference>
<sequence>MASTDTIPSAPASITPQAQRVIWLLLGAAFVAILNETTMGVAIDHLIDDLSITASAAQWLTTAFMLTMAVVIPITGFLLRRLTTRVIFVAAMSLFSLGTLVAFLAPGFEVLLVARVIQASGTAIMMPLLMTTLMTVVPAHERGRMMGRVSIVMALAPALGPTLAGVILDTLGWRWIFGVVLPIAIVALVVGALWIRNVGEQSHARIDALSVVLSAFGFGGLVYGLSQIGGEGGAASSPSATLWISLIVGVVALTLLVLRQLRLQRDDRALLDLRVFSYRNFTISLLQFTILSFAFFGAITVLPLYLQRAVGADALTTGLLLLPGSLLMGLTGPLIGAIYDKWGTRVLLIPGALIVIAVLWGLTFVDANTSIWVLLPIITVMFVGLALSFPPLFTASLGSLPPHLYAYGSAILSTVQQVAGAAGVAVLVTLMATSTANASANGASPNEAWASGTHTAFVFAAAVSILTIVGALMKTSASWTSLHRTTVAGLGLRSHERAEHRAERRARDAGDQLAEPCREAPSPSTLLREAHCLEARRAERRVAPEKPGAADHAHLDRQDAPCGGRHDEPEHERARDVDDRRAERIGMPPPCLDRAVDDETQRRSDASGSHRRDPQPDDGHARALRMIAAPAAMPRIDAAPPTTTQPLGTDGEGAVGRVAAQHARADEETDAAPHPRVVAATHEHLEQQSQHEGTGHVDDENAEGDAPLGRDGGGHDEADPRTDRAAERHQTDRGGAQVERPRDDRNVVGVGIERQLAVAVALRTHSPSGSRPDGRSAQSTPVTTATRARTSAATCGNGMQRAAA</sequence>
<feature type="transmembrane region" description="Helical" evidence="9">
    <location>
        <begin position="117"/>
        <end position="137"/>
    </location>
</feature>
<feature type="compositionally biased region" description="Basic and acidic residues" evidence="8">
    <location>
        <begin position="712"/>
        <end position="732"/>
    </location>
</feature>
<keyword evidence="4" id="KW-1003">Cell membrane</keyword>
<feature type="transmembrane region" description="Helical" evidence="9">
    <location>
        <begin position="405"/>
        <end position="432"/>
    </location>
</feature>
<feature type="domain" description="Major facilitator superfamily (MFS) profile" evidence="10">
    <location>
        <begin position="21"/>
        <end position="479"/>
    </location>
</feature>
<evidence type="ECO:0000259" key="10">
    <source>
        <dbReference type="PROSITE" id="PS50850"/>
    </source>
</evidence>
<evidence type="ECO:0000256" key="9">
    <source>
        <dbReference type="SAM" id="Phobius"/>
    </source>
</evidence>
<evidence type="ECO:0000256" key="6">
    <source>
        <dbReference type="ARBA" id="ARBA00022989"/>
    </source>
</evidence>
<reference evidence="12" key="1">
    <citation type="submission" date="2022-11" db="UniProtKB">
        <authorList>
            <consortium name="WormBaseParasite"/>
        </authorList>
    </citation>
    <scope>IDENTIFICATION</scope>
</reference>
<evidence type="ECO:0000313" key="11">
    <source>
        <dbReference type="Proteomes" id="UP000887540"/>
    </source>
</evidence>
<feature type="transmembrane region" description="Helical" evidence="9">
    <location>
        <begin position="318"/>
        <end position="339"/>
    </location>
</feature>
<dbReference type="PANTHER" id="PTHR42718">
    <property type="entry name" value="MAJOR FACILITATOR SUPERFAMILY MULTIDRUG TRANSPORTER MFSC"/>
    <property type="match status" value="1"/>
</dbReference>
<feature type="region of interest" description="Disordered" evidence="8">
    <location>
        <begin position="540"/>
        <end position="619"/>
    </location>
</feature>
<keyword evidence="5 9" id="KW-0812">Transmembrane</keyword>
<feature type="transmembrane region" description="Helical" evidence="9">
    <location>
        <begin position="149"/>
        <end position="168"/>
    </location>
</feature>
<dbReference type="GO" id="GO:0005886">
    <property type="term" value="C:plasma membrane"/>
    <property type="evidence" value="ECO:0007669"/>
    <property type="project" value="UniProtKB-SubCell"/>
</dbReference>
<comment type="similarity">
    <text evidence="2">Belongs to the major facilitator superfamily. EmrB family.</text>
</comment>
<comment type="subcellular location">
    <subcellularLocation>
        <location evidence="1">Cell membrane</location>
        <topology evidence="1">Multi-pass membrane protein</topology>
    </subcellularLocation>
</comment>
<evidence type="ECO:0000256" key="7">
    <source>
        <dbReference type="ARBA" id="ARBA00023136"/>
    </source>
</evidence>
<evidence type="ECO:0000256" key="8">
    <source>
        <dbReference type="SAM" id="MobiDB-lite"/>
    </source>
</evidence>
<dbReference type="GO" id="GO:0022857">
    <property type="term" value="F:transmembrane transporter activity"/>
    <property type="evidence" value="ECO:0007669"/>
    <property type="project" value="InterPro"/>
</dbReference>
<dbReference type="NCBIfam" id="TIGR00711">
    <property type="entry name" value="efflux_EmrB"/>
    <property type="match status" value="1"/>
</dbReference>
<feature type="compositionally biased region" description="Basic and acidic residues" evidence="8">
    <location>
        <begin position="493"/>
        <end position="510"/>
    </location>
</feature>
<feature type="transmembrane region" description="Helical" evidence="9">
    <location>
        <begin position="281"/>
        <end position="306"/>
    </location>
</feature>
<dbReference type="WBParaSite" id="ACRNAN_scaffold24.g18196.t1">
    <property type="protein sequence ID" value="ACRNAN_scaffold24.g18196.t1"/>
    <property type="gene ID" value="ACRNAN_scaffold24.g18196"/>
</dbReference>
<accession>A0A914DG80</accession>
<feature type="transmembrane region" description="Helical" evidence="9">
    <location>
        <begin position="346"/>
        <end position="365"/>
    </location>
</feature>
<dbReference type="AlphaFoldDB" id="A0A914DG80"/>
<feature type="transmembrane region" description="Helical" evidence="9">
    <location>
        <begin position="86"/>
        <end position="105"/>
    </location>
</feature>
<dbReference type="Pfam" id="PF07690">
    <property type="entry name" value="MFS_1"/>
    <property type="match status" value="1"/>
</dbReference>
<dbReference type="InterPro" id="IPR036259">
    <property type="entry name" value="MFS_trans_sf"/>
</dbReference>
<feature type="compositionally biased region" description="Low complexity" evidence="8">
    <location>
        <begin position="783"/>
        <end position="794"/>
    </location>
</feature>
<evidence type="ECO:0000313" key="12">
    <source>
        <dbReference type="WBParaSite" id="ACRNAN_scaffold24.g18196.t1"/>
    </source>
</evidence>
<feature type="region of interest" description="Disordered" evidence="8">
    <location>
        <begin position="683"/>
        <end position="804"/>
    </location>
</feature>